<dbReference type="InterPro" id="IPR050491">
    <property type="entry name" value="AmpC-like"/>
</dbReference>
<dbReference type="InterPro" id="IPR001466">
    <property type="entry name" value="Beta-lactam-related"/>
</dbReference>
<organism evidence="2 3">
    <name type="scientific">Actinomadura gamaensis</name>
    <dbReference type="NCBI Taxonomy" id="1763541"/>
    <lineage>
        <taxon>Bacteria</taxon>
        <taxon>Bacillati</taxon>
        <taxon>Actinomycetota</taxon>
        <taxon>Actinomycetes</taxon>
        <taxon>Streptosporangiales</taxon>
        <taxon>Thermomonosporaceae</taxon>
        <taxon>Actinomadura</taxon>
    </lineage>
</organism>
<dbReference type="PANTHER" id="PTHR46825:SF7">
    <property type="entry name" value="D-ALANYL-D-ALANINE CARBOXYPEPTIDASE"/>
    <property type="match status" value="1"/>
</dbReference>
<protein>
    <submittedName>
        <fullName evidence="2">Serine hydrolase domain-containing protein</fullName>
        <ecNumber evidence="2">3.-.-.-</ecNumber>
    </submittedName>
</protein>
<dbReference type="SUPFAM" id="SSF56601">
    <property type="entry name" value="beta-lactamase/transpeptidase-like"/>
    <property type="match status" value="1"/>
</dbReference>
<evidence type="ECO:0000313" key="3">
    <source>
        <dbReference type="Proteomes" id="UP001595872"/>
    </source>
</evidence>
<name>A0ABV9UDT4_9ACTN</name>
<dbReference type="GO" id="GO:0016787">
    <property type="term" value="F:hydrolase activity"/>
    <property type="evidence" value="ECO:0007669"/>
    <property type="project" value="UniProtKB-KW"/>
</dbReference>
<dbReference type="Gene3D" id="3.40.710.10">
    <property type="entry name" value="DD-peptidase/beta-lactamase superfamily"/>
    <property type="match status" value="1"/>
</dbReference>
<feature type="domain" description="Beta-lactamase-related" evidence="1">
    <location>
        <begin position="32"/>
        <end position="337"/>
    </location>
</feature>
<keyword evidence="2" id="KW-0378">Hydrolase</keyword>
<evidence type="ECO:0000313" key="2">
    <source>
        <dbReference type="EMBL" id="MFC4913785.1"/>
    </source>
</evidence>
<keyword evidence="3" id="KW-1185">Reference proteome</keyword>
<dbReference type="EMBL" id="JBHSIT010000020">
    <property type="protein sequence ID" value="MFC4913785.1"/>
    <property type="molecule type" value="Genomic_DNA"/>
</dbReference>
<reference evidence="3" key="1">
    <citation type="journal article" date="2019" name="Int. J. Syst. Evol. Microbiol.">
        <title>The Global Catalogue of Microorganisms (GCM) 10K type strain sequencing project: providing services to taxonomists for standard genome sequencing and annotation.</title>
        <authorList>
            <consortium name="The Broad Institute Genomics Platform"/>
            <consortium name="The Broad Institute Genome Sequencing Center for Infectious Disease"/>
            <person name="Wu L."/>
            <person name="Ma J."/>
        </authorList>
    </citation>
    <scope>NUCLEOTIDE SEQUENCE [LARGE SCALE GENOMIC DNA]</scope>
    <source>
        <strain evidence="3">KLKA75</strain>
    </source>
</reference>
<accession>A0ABV9UDT4</accession>
<dbReference type="EC" id="3.-.-.-" evidence="2"/>
<dbReference type="PANTHER" id="PTHR46825">
    <property type="entry name" value="D-ALANYL-D-ALANINE-CARBOXYPEPTIDASE/ENDOPEPTIDASE AMPH"/>
    <property type="match status" value="1"/>
</dbReference>
<dbReference type="InterPro" id="IPR012338">
    <property type="entry name" value="Beta-lactam/transpept-like"/>
</dbReference>
<comment type="caution">
    <text evidence="2">The sequence shown here is derived from an EMBL/GenBank/DDBJ whole genome shotgun (WGS) entry which is preliminary data.</text>
</comment>
<gene>
    <name evidence="2" type="ORF">ACFPCY_41325</name>
</gene>
<sequence>MFRNSSQEISTAPSAPSALDADGLASALDAVHRAGIPGVVAEVRDGDRVWRGAAGVADLRTGRPVTADMPHRVGSITKTFTAAAVLRLVERGAVGLDAPIGDHLPRLVPDGRGAGITVRMLLSHTSGIPEYLFSAFPSLRGFPAGDFSTRSLDDNRFRRFAPSELVAMGLAAPPAGRPGGPSGVYSNANYLLLGELLRELTGLPPEEHITRDVIGRAGLRHTAFPSAPRLPDPHPRMYEAFYGHIDPPRDYSEYDMSWTGVGASLVSTPGDLNRFYRLLLAGEIVNATSLEQMRRTGPVLTQDGQSTIDYGLGLHRFEIPGSGTFWGHDGTVWGAQALSLTSADGTRQLSVAMNLVRWKRLGSPATHPIDEALSHFYRRALGGDPHASAS</sequence>
<dbReference type="RefSeq" id="WP_378265038.1">
    <property type="nucleotide sequence ID" value="NZ_JBHSIT010000020.1"/>
</dbReference>
<proteinExistence type="predicted"/>
<evidence type="ECO:0000259" key="1">
    <source>
        <dbReference type="Pfam" id="PF00144"/>
    </source>
</evidence>
<dbReference type="Pfam" id="PF00144">
    <property type="entry name" value="Beta-lactamase"/>
    <property type="match status" value="1"/>
</dbReference>
<dbReference type="Proteomes" id="UP001595872">
    <property type="component" value="Unassembled WGS sequence"/>
</dbReference>